<dbReference type="RefSeq" id="WP_189115808.1">
    <property type="nucleotide sequence ID" value="NZ_BMQC01000022.1"/>
</dbReference>
<feature type="compositionally biased region" description="Acidic residues" evidence="1">
    <location>
        <begin position="250"/>
        <end position="270"/>
    </location>
</feature>
<evidence type="ECO:0000256" key="2">
    <source>
        <dbReference type="SAM" id="Phobius"/>
    </source>
</evidence>
<keyword evidence="2" id="KW-0812">Transmembrane</keyword>
<sequence length="314" mass="32939">MKLSARFGAACVGLLLGGVTALVSVTPASATIPLGGLLGGVTGGSSGGGKSAARGHYDKARSYVDSGGCGTLEIIKKFGLDMNTGSRMSMWDMPDHGSLDEVTAEVDTDGDGRADRKVKVGKDRLTGKKMKDGVWGGSHMSGGKKKYWLASSSGGWNIVRSYATVCSGVAMYVAMNCVCGYGLLGGWMYGYDDDRGWRDHDDRGDRDDDSGDCRRRCDDDNVTPVPGDKGVNCRVTICAGSSASSRDDYDHDDDYDDDDEEYYDDDDSDDDTLPVTGLALGGVVGVGLLLASAGALAIVATRRRRTATADGTTA</sequence>
<comment type="caution">
    <text evidence="3">The sequence shown here is derived from an EMBL/GenBank/DDBJ whole genome shotgun (WGS) entry which is preliminary data.</text>
</comment>
<feature type="region of interest" description="Disordered" evidence="1">
    <location>
        <begin position="242"/>
        <end position="270"/>
    </location>
</feature>
<dbReference type="Proteomes" id="UP000662200">
    <property type="component" value="Unassembled WGS sequence"/>
</dbReference>
<reference evidence="3" key="1">
    <citation type="journal article" date="2014" name="Int. J. Syst. Evol. Microbiol.">
        <title>Complete genome sequence of Corynebacterium casei LMG S-19264T (=DSM 44701T), isolated from a smear-ripened cheese.</title>
        <authorList>
            <consortium name="US DOE Joint Genome Institute (JGI-PGF)"/>
            <person name="Walter F."/>
            <person name="Albersmeier A."/>
            <person name="Kalinowski J."/>
            <person name="Ruckert C."/>
        </authorList>
    </citation>
    <scope>NUCLEOTIDE SEQUENCE</scope>
    <source>
        <strain evidence="3">JCM 3091</strain>
    </source>
</reference>
<evidence type="ECO:0000313" key="3">
    <source>
        <dbReference type="EMBL" id="GGK42224.1"/>
    </source>
</evidence>
<evidence type="ECO:0000313" key="4">
    <source>
        <dbReference type="Proteomes" id="UP000662200"/>
    </source>
</evidence>
<dbReference type="EMBL" id="BMQC01000022">
    <property type="protein sequence ID" value="GGK42224.1"/>
    <property type="molecule type" value="Genomic_DNA"/>
</dbReference>
<reference evidence="3" key="2">
    <citation type="submission" date="2020-09" db="EMBL/GenBank/DDBJ databases">
        <authorList>
            <person name="Sun Q."/>
            <person name="Ohkuma M."/>
        </authorList>
    </citation>
    <scope>NUCLEOTIDE SEQUENCE</scope>
    <source>
        <strain evidence="3">JCM 3091</strain>
    </source>
</reference>
<name>A0A8J3FLF9_9ACTN</name>
<evidence type="ECO:0000256" key="1">
    <source>
        <dbReference type="SAM" id="MobiDB-lite"/>
    </source>
</evidence>
<gene>
    <name evidence="3" type="ORF">GCM10010124_38850</name>
</gene>
<feature type="transmembrane region" description="Helical" evidence="2">
    <location>
        <begin position="278"/>
        <end position="299"/>
    </location>
</feature>
<accession>A0A8J3FLF9</accession>
<organism evidence="3 4">
    <name type="scientific">Pilimelia terevasa</name>
    <dbReference type="NCBI Taxonomy" id="53372"/>
    <lineage>
        <taxon>Bacteria</taxon>
        <taxon>Bacillati</taxon>
        <taxon>Actinomycetota</taxon>
        <taxon>Actinomycetes</taxon>
        <taxon>Micromonosporales</taxon>
        <taxon>Micromonosporaceae</taxon>
        <taxon>Pilimelia</taxon>
    </lineage>
</organism>
<keyword evidence="2" id="KW-0472">Membrane</keyword>
<keyword evidence="4" id="KW-1185">Reference proteome</keyword>
<proteinExistence type="predicted"/>
<keyword evidence="2" id="KW-1133">Transmembrane helix</keyword>
<dbReference type="AlphaFoldDB" id="A0A8J3FLF9"/>
<protein>
    <submittedName>
        <fullName evidence="3">Uncharacterized protein</fullName>
    </submittedName>
</protein>